<feature type="transmembrane region" description="Helical" evidence="2">
    <location>
        <begin position="337"/>
        <end position="358"/>
    </location>
</feature>
<keyword evidence="2" id="KW-0472">Membrane</keyword>
<accession>A0A812CZ02</accession>
<name>A0A812CZ02_ACAPH</name>
<organism evidence="3 4">
    <name type="scientific">Acanthosepion pharaonis</name>
    <name type="common">Pharaoh cuttlefish</name>
    <name type="synonym">Sepia pharaonis</name>
    <dbReference type="NCBI Taxonomy" id="158019"/>
    <lineage>
        <taxon>Eukaryota</taxon>
        <taxon>Metazoa</taxon>
        <taxon>Spiralia</taxon>
        <taxon>Lophotrochozoa</taxon>
        <taxon>Mollusca</taxon>
        <taxon>Cephalopoda</taxon>
        <taxon>Coleoidea</taxon>
        <taxon>Decapodiformes</taxon>
        <taxon>Sepiida</taxon>
        <taxon>Sepiina</taxon>
        <taxon>Sepiidae</taxon>
        <taxon>Acanthosepion</taxon>
    </lineage>
</organism>
<protein>
    <submittedName>
        <fullName evidence="3">Uncharacterized protein</fullName>
    </submittedName>
</protein>
<keyword evidence="2" id="KW-0812">Transmembrane</keyword>
<evidence type="ECO:0000256" key="2">
    <source>
        <dbReference type="SAM" id="Phobius"/>
    </source>
</evidence>
<reference evidence="3" key="1">
    <citation type="submission" date="2021-01" db="EMBL/GenBank/DDBJ databases">
        <authorList>
            <person name="Li R."/>
            <person name="Bekaert M."/>
        </authorList>
    </citation>
    <scope>NUCLEOTIDE SEQUENCE</scope>
    <source>
        <strain evidence="3">Farmed</strain>
    </source>
</reference>
<keyword evidence="4" id="KW-1185">Reference proteome</keyword>
<feature type="region of interest" description="Disordered" evidence="1">
    <location>
        <begin position="104"/>
        <end position="179"/>
    </location>
</feature>
<proteinExistence type="predicted"/>
<feature type="compositionally biased region" description="Basic and acidic residues" evidence="1">
    <location>
        <begin position="104"/>
        <end position="117"/>
    </location>
</feature>
<evidence type="ECO:0000313" key="4">
    <source>
        <dbReference type="Proteomes" id="UP000597762"/>
    </source>
</evidence>
<feature type="compositionally biased region" description="Polar residues" evidence="1">
    <location>
        <begin position="39"/>
        <end position="50"/>
    </location>
</feature>
<dbReference type="AlphaFoldDB" id="A0A812CZ02"/>
<feature type="transmembrane region" description="Helical" evidence="2">
    <location>
        <begin position="284"/>
        <end position="305"/>
    </location>
</feature>
<feature type="transmembrane region" description="Helical" evidence="2">
    <location>
        <begin position="312"/>
        <end position="331"/>
    </location>
</feature>
<gene>
    <name evidence="3" type="ORF">SPHA_42790</name>
</gene>
<sequence>MLPNFQRSGSLITIPYRRFAIPYNQPSFRKSRLTRDVSGLNQDSSESSELNMRDESENSSEESMEDNTSSSLGKRGLRSNAMLPIYQQPEVNPFETMKNIEHKDFSTNHGGMNKEADDSSTGNADVHPLDTIQGGPGSYQHVFVGPSSKSNDAEPLYSKRPEDNDNSDEDSLSRGLSDQNPALINEDFLVKDIAYDQTADKTLEGQTYRIADLDDGTSMNGIYTNGEQAKRFNDGMQEIVNALGGQSASRGSGRGRDDRRNDVWTDVDVFDWKSQANVEPSISFFPFLLLFSFCFIFFQSFFFLFLSFFPRYLFHSVFFSIFSYLSSFFYFSFFHSFFSFLFFFPFLSFSLSFFPSVFRPFF</sequence>
<evidence type="ECO:0000313" key="3">
    <source>
        <dbReference type="EMBL" id="CAE1281269.1"/>
    </source>
</evidence>
<keyword evidence="2" id="KW-1133">Transmembrane helix</keyword>
<dbReference type="Proteomes" id="UP000597762">
    <property type="component" value="Unassembled WGS sequence"/>
</dbReference>
<comment type="caution">
    <text evidence="3">The sequence shown here is derived from an EMBL/GenBank/DDBJ whole genome shotgun (WGS) entry which is preliminary data.</text>
</comment>
<evidence type="ECO:0000256" key="1">
    <source>
        <dbReference type="SAM" id="MobiDB-lite"/>
    </source>
</evidence>
<dbReference type="EMBL" id="CAHIKZ030002108">
    <property type="protein sequence ID" value="CAE1281269.1"/>
    <property type="molecule type" value="Genomic_DNA"/>
</dbReference>
<feature type="region of interest" description="Disordered" evidence="1">
    <location>
        <begin position="32"/>
        <end position="76"/>
    </location>
</feature>